<proteinExistence type="predicted"/>
<accession>A0ABV7WEW9</accession>
<dbReference type="SUPFAM" id="SSF48452">
    <property type="entry name" value="TPR-like"/>
    <property type="match status" value="1"/>
</dbReference>
<dbReference type="EMBL" id="JBHRWW010000004">
    <property type="protein sequence ID" value="MFC3688374.1"/>
    <property type="molecule type" value="Genomic_DNA"/>
</dbReference>
<dbReference type="Proteomes" id="UP001595685">
    <property type="component" value="Unassembled WGS sequence"/>
</dbReference>
<name>A0ABV7WEW9_9MICO</name>
<feature type="transmembrane region" description="Helical" evidence="1">
    <location>
        <begin position="38"/>
        <end position="57"/>
    </location>
</feature>
<keyword evidence="1" id="KW-0472">Membrane</keyword>
<comment type="caution">
    <text evidence="2">The sequence shown here is derived from an EMBL/GenBank/DDBJ whole genome shotgun (WGS) entry which is preliminary data.</text>
</comment>
<dbReference type="Gene3D" id="1.25.40.10">
    <property type="entry name" value="Tetratricopeptide repeat domain"/>
    <property type="match status" value="1"/>
</dbReference>
<sequence>MRRTKVVIAVLLLVLSFYLVGLLVRSWAVVQDGGVLGWLLAAGMVVLVGIAVLAVAAELRFGVATERLGRTLDAEGALPEAVPRSGDGRVDRAAADEAFARYRAEVEADPTSWRGWFRLALAYDSAGDRKRGRAAARHAVRLHRTPQQPS</sequence>
<dbReference type="RefSeq" id="WP_340291358.1">
    <property type="nucleotide sequence ID" value="NZ_JBBEOI010000037.1"/>
</dbReference>
<keyword evidence="1" id="KW-0812">Transmembrane</keyword>
<keyword evidence="1" id="KW-1133">Transmembrane helix</keyword>
<evidence type="ECO:0000313" key="2">
    <source>
        <dbReference type="EMBL" id="MFC3688374.1"/>
    </source>
</evidence>
<organism evidence="2 3">
    <name type="scientific">Aquipuribacter hungaricus</name>
    <dbReference type="NCBI Taxonomy" id="545624"/>
    <lineage>
        <taxon>Bacteria</taxon>
        <taxon>Bacillati</taxon>
        <taxon>Actinomycetota</taxon>
        <taxon>Actinomycetes</taxon>
        <taxon>Micrococcales</taxon>
        <taxon>Intrasporangiaceae</taxon>
        <taxon>Aquipuribacter</taxon>
    </lineage>
</organism>
<keyword evidence="3" id="KW-1185">Reference proteome</keyword>
<reference evidence="3" key="1">
    <citation type="journal article" date="2019" name="Int. J. Syst. Evol. Microbiol.">
        <title>The Global Catalogue of Microorganisms (GCM) 10K type strain sequencing project: providing services to taxonomists for standard genome sequencing and annotation.</title>
        <authorList>
            <consortium name="The Broad Institute Genomics Platform"/>
            <consortium name="The Broad Institute Genome Sequencing Center for Infectious Disease"/>
            <person name="Wu L."/>
            <person name="Ma J."/>
        </authorList>
    </citation>
    <scope>NUCLEOTIDE SEQUENCE [LARGE SCALE GENOMIC DNA]</scope>
    <source>
        <strain evidence="3">NCAIM B.02333</strain>
    </source>
</reference>
<protein>
    <recommendedName>
        <fullName evidence="4">Tetratricopeptide repeat protein</fullName>
    </recommendedName>
</protein>
<evidence type="ECO:0000313" key="3">
    <source>
        <dbReference type="Proteomes" id="UP001595685"/>
    </source>
</evidence>
<evidence type="ECO:0000256" key="1">
    <source>
        <dbReference type="SAM" id="Phobius"/>
    </source>
</evidence>
<gene>
    <name evidence="2" type="ORF">ACFOLH_08470</name>
</gene>
<dbReference type="InterPro" id="IPR011990">
    <property type="entry name" value="TPR-like_helical_dom_sf"/>
</dbReference>
<evidence type="ECO:0008006" key="4">
    <source>
        <dbReference type="Google" id="ProtNLM"/>
    </source>
</evidence>